<evidence type="ECO:0000256" key="2">
    <source>
        <dbReference type="ARBA" id="ARBA00022475"/>
    </source>
</evidence>
<dbReference type="PANTHER" id="PTHR44757">
    <property type="entry name" value="DIGUANYLATE CYCLASE DGCP"/>
    <property type="match status" value="1"/>
</dbReference>
<dbReference type="PROSITE" id="PS50112">
    <property type="entry name" value="PAS"/>
    <property type="match status" value="1"/>
</dbReference>
<dbReference type="CDD" id="cd00130">
    <property type="entry name" value="PAS"/>
    <property type="match status" value="1"/>
</dbReference>
<sequence>MEVVEPPPATPPGTAGARSRPALRTAALVLAYAAAMLLGRASQLPGMPLAVVWPAAGVGFLWLARSWRSGGPRAVRRDAALVAGTGVAVQLLSGQPPLPALVFAVAGLLQALVACWVHRRLQPAGLRLRQPRDLWALVVAATAGAGAGAALGASAAVVLLHAPPATAHLAWVVRHAASTVVLALVWLRTGDREVPTLAPVASRVEHVVVLTASVAFFVLMGHLDHEPLVFLTVPWAVWLGLRADRRVAVVVTVVDATALVLLTRAGGGPFRSDEPLLRLVDVQLLVLVLSVLTLMLVLHREERHRLELGLRRAHRAAQEQARLLGTVFDTTGDGLSVYDADGRAILRNRAAHRLFPDLPVGLERSRWAEHFELLRPDGTPWPAEDLPVARALRGHGVPGTDVLVRTPAVPDGRLLHVTAQPLPGTPAGDGEDGRDGGGSAGAVVGVRDVTAERAAQARLVASERRFRTAFDTAPVGMMIVGLGEADAARILQVNSTMCAFTGLSAAELLARDFHDLTHPDDRAECIVSFAPFLLGEVTRAEVEKRYERADGTTRWGMLSATVMATSEDGEPHLLCLIEDVTARKAAEEARTAAEEALRHQALHDALTGLPNRVLLRDRLAHALAAAERTRSRVGVVYVDLDGFKAVNDTAGHGAGDELLREVAARFSACLRPGDTLARLGGDEFAVVCPDVGTGTGTGRDVGAVAARLLAAVREPVLLAAGSFTVGASTGTAVADPGTDPETVLGQADAAMYRAKRAGGNRTRAHAGAPDGQRPAVAAR</sequence>
<dbReference type="InterPro" id="IPR035965">
    <property type="entry name" value="PAS-like_dom_sf"/>
</dbReference>
<feature type="transmembrane region" description="Helical" evidence="7">
    <location>
        <begin position="168"/>
        <end position="187"/>
    </location>
</feature>
<dbReference type="InterPro" id="IPR029787">
    <property type="entry name" value="Nucleotide_cyclase"/>
</dbReference>
<dbReference type="InterPro" id="IPR043128">
    <property type="entry name" value="Rev_trsase/Diguanyl_cyclase"/>
</dbReference>
<dbReference type="SUPFAM" id="SSF55785">
    <property type="entry name" value="PYP-like sensor domain (PAS domain)"/>
    <property type="match status" value="2"/>
</dbReference>
<feature type="transmembrane region" description="Helical" evidence="7">
    <location>
        <begin position="98"/>
        <end position="117"/>
    </location>
</feature>
<dbReference type="Pfam" id="PF00990">
    <property type="entry name" value="GGDEF"/>
    <property type="match status" value="1"/>
</dbReference>
<dbReference type="AlphaFoldDB" id="A0A7Y9DNA0"/>
<dbReference type="InterPro" id="IPR001610">
    <property type="entry name" value="PAC"/>
</dbReference>
<keyword evidence="4 7" id="KW-1133">Transmembrane helix</keyword>
<dbReference type="InterPro" id="IPR007895">
    <property type="entry name" value="MASE1"/>
</dbReference>
<accession>A0A7Y9DNA0</accession>
<keyword evidence="5 7" id="KW-0472">Membrane</keyword>
<evidence type="ECO:0000313" key="11">
    <source>
        <dbReference type="EMBL" id="NYD23734.1"/>
    </source>
</evidence>
<feature type="region of interest" description="Disordered" evidence="6">
    <location>
        <begin position="419"/>
        <end position="439"/>
    </location>
</feature>
<dbReference type="RefSeq" id="WP_179753665.1">
    <property type="nucleotide sequence ID" value="NZ_BAAAGN010000003.1"/>
</dbReference>
<evidence type="ECO:0000256" key="5">
    <source>
        <dbReference type="ARBA" id="ARBA00023136"/>
    </source>
</evidence>
<feature type="region of interest" description="Disordered" evidence="6">
    <location>
        <begin position="755"/>
        <end position="779"/>
    </location>
</feature>
<dbReference type="NCBIfam" id="TIGR00229">
    <property type="entry name" value="sensory_box"/>
    <property type="match status" value="1"/>
</dbReference>
<feature type="transmembrane region" description="Helical" evidence="7">
    <location>
        <begin position="21"/>
        <end position="39"/>
    </location>
</feature>
<dbReference type="InterPro" id="IPR000160">
    <property type="entry name" value="GGDEF_dom"/>
</dbReference>
<comment type="subcellular location">
    <subcellularLocation>
        <location evidence="1">Cell membrane</location>
        <topology evidence="1">Multi-pass membrane protein</topology>
    </subcellularLocation>
</comment>
<dbReference type="Gene3D" id="3.30.450.20">
    <property type="entry name" value="PAS domain"/>
    <property type="match status" value="2"/>
</dbReference>
<dbReference type="SUPFAM" id="SSF55073">
    <property type="entry name" value="Nucleotide cyclase"/>
    <property type="match status" value="1"/>
</dbReference>
<evidence type="ECO:0000259" key="8">
    <source>
        <dbReference type="PROSITE" id="PS50112"/>
    </source>
</evidence>
<dbReference type="Pfam" id="PF13426">
    <property type="entry name" value="PAS_9"/>
    <property type="match status" value="1"/>
</dbReference>
<evidence type="ECO:0000259" key="9">
    <source>
        <dbReference type="PROSITE" id="PS50113"/>
    </source>
</evidence>
<dbReference type="CDD" id="cd01949">
    <property type="entry name" value="GGDEF"/>
    <property type="match status" value="1"/>
</dbReference>
<feature type="transmembrane region" description="Helical" evidence="7">
    <location>
        <begin position="207"/>
        <end position="223"/>
    </location>
</feature>
<dbReference type="InterPro" id="IPR000700">
    <property type="entry name" value="PAS-assoc_C"/>
</dbReference>
<feature type="transmembrane region" description="Helical" evidence="7">
    <location>
        <begin position="275"/>
        <end position="298"/>
    </location>
</feature>
<feature type="domain" description="GGDEF" evidence="10">
    <location>
        <begin position="631"/>
        <end position="767"/>
    </location>
</feature>
<feature type="domain" description="PAC" evidence="9">
    <location>
        <begin position="540"/>
        <end position="592"/>
    </location>
</feature>
<dbReference type="PANTHER" id="PTHR44757:SF2">
    <property type="entry name" value="BIOFILM ARCHITECTURE MAINTENANCE PROTEIN MBAA"/>
    <property type="match status" value="1"/>
</dbReference>
<evidence type="ECO:0000259" key="10">
    <source>
        <dbReference type="PROSITE" id="PS50887"/>
    </source>
</evidence>
<evidence type="ECO:0000256" key="7">
    <source>
        <dbReference type="SAM" id="Phobius"/>
    </source>
</evidence>
<name>A0A7Y9DNA0_9ACTN</name>
<dbReference type="InterPro" id="IPR000014">
    <property type="entry name" value="PAS"/>
</dbReference>
<dbReference type="NCBIfam" id="TIGR00254">
    <property type="entry name" value="GGDEF"/>
    <property type="match status" value="1"/>
</dbReference>
<reference evidence="11 12" key="1">
    <citation type="submission" date="2020-07" db="EMBL/GenBank/DDBJ databases">
        <title>Sequencing the genomes of 1000 actinobacteria strains.</title>
        <authorList>
            <person name="Klenk H.-P."/>
        </authorList>
    </citation>
    <scope>NUCLEOTIDE SEQUENCE [LARGE SCALE GENOMIC DNA]</scope>
    <source>
        <strain evidence="11 12">DSM 7487</strain>
    </source>
</reference>
<keyword evidence="2" id="KW-1003">Cell membrane</keyword>
<proteinExistence type="predicted"/>
<dbReference type="InterPro" id="IPR052155">
    <property type="entry name" value="Biofilm_reg_signaling"/>
</dbReference>
<dbReference type="SMART" id="SM00267">
    <property type="entry name" value="GGDEF"/>
    <property type="match status" value="1"/>
</dbReference>
<feature type="compositionally biased region" description="Basic residues" evidence="6">
    <location>
        <begin position="755"/>
        <end position="764"/>
    </location>
</feature>
<evidence type="ECO:0000256" key="3">
    <source>
        <dbReference type="ARBA" id="ARBA00022692"/>
    </source>
</evidence>
<comment type="caution">
    <text evidence="11">The sequence shown here is derived from an EMBL/GenBank/DDBJ whole genome shotgun (WGS) entry which is preliminary data.</text>
</comment>
<dbReference type="GO" id="GO:0005886">
    <property type="term" value="C:plasma membrane"/>
    <property type="evidence" value="ECO:0007669"/>
    <property type="project" value="UniProtKB-SubCell"/>
</dbReference>
<evidence type="ECO:0000256" key="6">
    <source>
        <dbReference type="SAM" id="MobiDB-lite"/>
    </source>
</evidence>
<feature type="domain" description="PAS" evidence="8">
    <location>
        <begin position="462"/>
        <end position="524"/>
    </location>
</feature>
<evidence type="ECO:0000313" key="12">
    <source>
        <dbReference type="Proteomes" id="UP000521922"/>
    </source>
</evidence>
<gene>
    <name evidence="11" type="ORF">BJ968_003274</name>
</gene>
<dbReference type="Gene3D" id="3.30.70.270">
    <property type="match status" value="1"/>
</dbReference>
<keyword evidence="12" id="KW-1185">Reference proteome</keyword>
<dbReference type="Pfam" id="PF05231">
    <property type="entry name" value="MASE1"/>
    <property type="match status" value="1"/>
</dbReference>
<dbReference type="EMBL" id="JACCBB010000001">
    <property type="protein sequence ID" value="NYD23734.1"/>
    <property type="molecule type" value="Genomic_DNA"/>
</dbReference>
<dbReference type="SMART" id="SM00086">
    <property type="entry name" value="PAC"/>
    <property type="match status" value="1"/>
</dbReference>
<feature type="transmembrane region" description="Helical" evidence="7">
    <location>
        <begin position="45"/>
        <end position="63"/>
    </location>
</feature>
<organism evidence="11 12">
    <name type="scientific">Kineococcus aurantiacus</name>
    <dbReference type="NCBI Taxonomy" id="37633"/>
    <lineage>
        <taxon>Bacteria</taxon>
        <taxon>Bacillati</taxon>
        <taxon>Actinomycetota</taxon>
        <taxon>Actinomycetes</taxon>
        <taxon>Kineosporiales</taxon>
        <taxon>Kineosporiaceae</taxon>
        <taxon>Kineococcus</taxon>
    </lineage>
</organism>
<dbReference type="PROSITE" id="PS50113">
    <property type="entry name" value="PAC"/>
    <property type="match status" value="1"/>
</dbReference>
<dbReference type="Proteomes" id="UP000521922">
    <property type="component" value="Unassembled WGS sequence"/>
</dbReference>
<dbReference type="PROSITE" id="PS50887">
    <property type="entry name" value="GGDEF"/>
    <property type="match status" value="1"/>
</dbReference>
<dbReference type="SMART" id="SM00091">
    <property type="entry name" value="PAS"/>
    <property type="match status" value="2"/>
</dbReference>
<evidence type="ECO:0000256" key="4">
    <source>
        <dbReference type="ARBA" id="ARBA00022989"/>
    </source>
</evidence>
<evidence type="ECO:0000256" key="1">
    <source>
        <dbReference type="ARBA" id="ARBA00004651"/>
    </source>
</evidence>
<feature type="transmembrane region" description="Helical" evidence="7">
    <location>
        <begin position="137"/>
        <end position="162"/>
    </location>
</feature>
<feature type="transmembrane region" description="Helical" evidence="7">
    <location>
        <begin position="243"/>
        <end position="263"/>
    </location>
</feature>
<protein>
    <submittedName>
        <fullName evidence="11">Diguanylate cyclase (GGDEF)-like protein/PAS domain S-box-containing protein</fullName>
    </submittedName>
</protein>
<keyword evidence="3 7" id="KW-0812">Transmembrane</keyword>